<accession>A0A839SV88</accession>
<dbReference type="Proteomes" id="UP000581135">
    <property type="component" value="Unassembled WGS sequence"/>
</dbReference>
<name>A0A839SV88_9PROT</name>
<evidence type="ECO:0000256" key="1">
    <source>
        <dbReference type="SAM" id="MobiDB-lite"/>
    </source>
</evidence>
<proteinExistence type="predicted"/>
<organism evidence="2 3">
    <name type="scientific">Limibacillus halophilus</name>
    <dbReference type="NCBI Taxonomy" id="1579333"/>
    <lineage>
        <taxon>Bacteria</taxon>
        <taxon>Pseudomonadati</taxon>
        <taxon>Pseudomonadota</taxon>
        <taxon>Alphaproteobacteria</taxon>
        <taxon>Rhodospirillales</taxon>
        <taxon>Rhodovibrionaceae</taxon>
        <taxon>Limibacillus</taxon>
    </lineage>
</organism>
<dbReference type="RefSeq" id="WP_183416412.1">
    <property type="nucleotide sequence ID" value="NZ_JACHXA010000004.1"/>
</dbReference>
<sequence length="321" mass="34335">MGLEESPKPLDFTSPESLRERGDTIDRLGAILEIELTPLDGTEIWQLIELLSTADAKALHATLIALRVGLGESMTARIANRMFIIRPALAVALARLELQPSTSLAITKGLQDTSGASKAILKLPKLGQEDAPEIIAISQKAPALMEAHWIAAAALLSQDTAFGLEGVSPARMVAALHQVSGAIGPDGIGIFLFRGHPIITPRGGLSAETLDHFLKDLDESDLAAFGNGSPQQENDEPASAKEILEKAPVANRGFGYLGFFGSQGQLLLRGNRQDRSTIPREPFEFDAIRAIRSRGISQLSGDKSKSKATFESAPEIVTTQE</sequence>
<dbReference type="EMBL" id="JACHXA010000004">
    <property type="protein sequence ID" value="MBB3065600.1"/>
    <property type="molecule type" value="Genomic_DNA"/>
</dbReference>
<protein>
    <submittedName>
        <fullName evidence="2">Uncharacterized protein</fullName>
    </submittedName>
</protein>
<feature type="region of interest" description="Disordered" evidence="1">
    <location>
        <begin position="297"/>
        <end position="321"/>
    </location>
</feature>
<evidence type="ECO:0000313" key="2">
    <source>
        <dbReference type="EMBL" id="MBB3065600.1"/>
    </source>
</evidence>
<evidence type="ECO:0000313" key="3">
    <source>
        <dbReference type="Proteomes" id="UP000581135"/>
    </source>
</evidence>
<keyword evidence="3" id="KW-1185">Reference proteome</keyword>
<reference evidence="2 3" key="1">
    <citation type="submission" date="2020-08" db="EMBL/GenBank/DDBJ databases">
        <title>Genomic Encyclopedia of Type Strains, Phase III (KMG-III): the genomes of soil and plant-associated and newly described type strains.</title>
        <authorList>
            <person name="Whitman W."/>
        </authorList>
    </citation>
    <scope>NUCLEOTIDE SEQUENCE [LARGE SCALE GENOMIC DNA]</scope>
    <source>
        <strain evidence="2 3">CECT 8803</strain>
    </source>
</reference>
<comment type="caution">
    <text evidence="2">The sequence shown here is derived from an EMBL/GenBank/DDBJ whole genome shotgun (WGS) entry which is preliminary data.</text>
</comment>
<dbReference type="AlphaFoldDB" id="A0A839SV88"/>
<gene>
    <name evidence="2" type="ORF">FHR98_001887</name>
</gene>